<dbReference type="EMBL" id="HACG01005465">
    <property type="protein sequence ID" value="CEK52330.1"/>
    <property type="molecule type" value="Transcribed_RNA"/>
</dbReference>
<name>A0A0B6YA47_9EUPU</name>
<organism evidence="1">
    <name type="scientific">Arion vulgaris</name>
    <dbReference type="NCBI Taxonomy" id="1028688"/>
    <lineage>
        <taxon>Eukaryota</taxon>
        <taxon>Metazoa</taxon>
        <taxon>Spiralia</taxon>
        <taxon>Lophotrochozoa</taxon>
        <taxon>Mollusca</taxon>
        <taxon>Gastropoda</taxon>
        <taxon>Heterobranchia</taxon>
        <taxon>Euthyneura</taxon>
        <taxon>Panpulmonata</taxon>
        <taxon>Eupulmonata</taxon>
        <taxon>Stylommatophora</taxon>
        <taxon>Helicina</taxon>
        <taxon>Arionoidea</taxon>
        <taxon>Arionidae</taxon>
        <taxon>Arion</taxon>
    </lineage>
</organism>
<evidence type="ECO:0000313" key="1">
    <source>
        <dbReference type="EMBL" id="CEK52330.1"/>
    </source>
</evidence>
<sequence length="52" mass="5986">MRKIIHVLTVSDVKIIKQTCSRNTLLDIAEEYKSVNLSRGILSYRPMSITSY</sequence>
<accession>A0A0B6YA47</accession>
<proteinExistence type="predicted"/>
<dbReference type="AlphaFoldDB" id="A0A0B6YA47"/>
<reference evidence="1" key="1">
    <citation type="submission" date="2014-12" db="EMBL/GenBank/DDBJ databases">
        <title>Insight into the proteome of Arion vulgaris.</title>
        <authorList>
            <person name="Aradska J."/>
            <person name="Bulat T."/>
            <person name="Smidak R."/>
            <person name="Sarate P."/>
            <person name="Gangsoo J."/>
            <person name="Sialana F."/>
            <person name="Bilban M."/>
            <person name="Lubec G."/>
        </authorList>
    </citation>
    <scope>NUCLEOTIDE SEQUENCE</scope>
    <source>
        <tissue evidence="1">Skin</tissue>
    </source>
</reference>
<protein>
    <submittedName>
        <fullName evidence="1">Uncharacterized protein</fullName>
    </submittedName>
</protein>
<gene>
    <name evidence="1" type="primary">ORF16373</name>
</gene>